<keyword evidence="1" id="KW-1133">Transmembrane helix</keyword>
<evidence type="ECO:0000313" key="5">
    <source>
        <dbReference type="Proteomes" id="UP000198528"/>
    </source>
</evidence>
<evidence type="ECO:0000313" key="3">
    <source>
        <dbReference type="EMBL" id="SDC23720.1"/>
    </source>
</evidence>
<reference evidence="5 6" key="1">
    <citation type="submission" date="2016-10" db="EMBL/GenBank/DDBJ databases">
        <authorList>
            <person name="Varghese N."/>
            <person name="Submissions S."/>
        </authorList>
    </citation>
    <scope>NUCLEOTIDE SEQUENCE [LARGE SCALE GENOMIC DNA]</scope>
    <source>
        <strain evidence="5">DSM 22619</strain>
        <strain evidence="6">DSM 22620</strain>
    </source>
</reference>
<name>A0A1H1MKT8_9ACTN</name>
<dbReference type="Pfam" id="PF06961">
    <property type="entry name" value="DUF1294"/>
    <property type="match status" value="1"/>
</dbReference>
<keyword evidence="1" id="KW-0812">Transmembrane</keyword>
<dbReference type="EMBL" id="JABAGR010000001">
    <property type="protein sequence ID" value="NMF25091.1"/>
    <property type="molecule type" value="Genomic_DNA"/>
</dbReference>
<dbReference type="STRING" id="604330.SAMN04489857_1469"/>
<keyword evidence="1" id="KW-0472">Membrane</keyword>
<reference evidence="2 7" key="3">
    <citation type="submission" date="2020-04" db="EMBL/GenBank/DDBJ databases">
        <authorList>
            <person name="Hitch T.C.A."/>
            <person name="Wylensek D."/>
            <person name="Clavel T."/>
        </authorList>
    </citation>
    <scope>NUCLEOTIDE SEQUENCE [LARGE SCALE GENOMIC DNA]</scope>
    <source>
        <strain evidence="2 7">105184</strain>
    </source>
</reference>
<dbReference type="Proteomes" id="UP000198528">
    <property type="component" value="Unassembled WGS sequence"/>
</dbReference>
<evidence type="ECO:0000313" key="7">
    <source>
        <dbReference type="Proteomes" id="UP000565613"/>
    </source>
</evidence>
<dbReference type="Proteomes" id="UP000565613">
    <property type="component" value="Unassembled WGS sequence"/>
</dbReference>
<reference evidence="4" key="2">
    <citation type="submission" date="2016-10" db="EMBL/GenBank/DDBJ databases">
        <authorList>
            <person name="de Groot N.N."/>
        </authorList>
    </citation>
    <scope>NUCLEOTIDE SEQUENCE [LARGE SCALE GENOMIC DNA]</scope>
    <source>
        <strain evidence="3">DSM 22619</strain>
        <strain evidence="4">DSM 22620</strain>
    </source>
</reference>
<dbReference type="AlphaFoldDB" id="A0A1H1MKT8"/>
<dbReference type="GeneID" id="78500811"/>
<evidence type="ECO:0000256" key="1">
    <source>
        <dbReference type="SAM" id="Phobius"/>
    </source>
</evidence>
<evidence type="ECO:0000313" key="2">
    <source>
        <dbReference type="EMBL" id="NMF25091.1"/>
    </source>
</evidence>
<evidence type="ECO:0000313" key="6">
    <source>
        <dbReference type="Proteomes" id="UP000199480"/>
    </source>
</evidence>
<dbReference type="EMBL" id="FMZL01000006">
    <property type="protein sequence ID" value="SDC23720.1"/>
    <property type="molecule type" value="Genomic_DNA"/>
</dbReference>
<sequence length="95" mass="10066">MDTLTAWGSDTLLAYLAAINAITFALFCLDKARAVRGAWRIPEKVLLGCSAVGGAAGGLLGMRVAHHKTRKPLFYLGVPAMLIVQAALLAWLTQG</sequence>
<gene>
    <name evidence="2" type="ORF">HF885_01350</name>
    <name evidence="3" type="ORF">SAMN04487824_10621</name>
    <name evidence="4" type="ORF">SAMN04489857_1469</name>
</gene>
<dbReference type="RefSeq" id="WP_090845968.1">
    <property type="nucleotide sequence ID" value="NZ_DBFONV010000034.1"/>
</dbReference>
<dbReference type="Proteomes" id="UP000199480">
    <property type="component" value="Chromosome I"/>
</dbReference>
<dbReference type="EMBL" id="LT629759">
    <property type="protein sequence ID" value="SDR87212.1"/>
    <property type="molecule type" value="Genomic_DNA"/>
</dbReference>
<protein>
    <submittedName>
        <fullName evidence="2">DUF1294 domain-containing protein</fullName>
    </submittedName>
</protein>
<feature type="transmembrane region" description="Helical" evidence="1">
    <location>
        <begin position="73"/>
        <end position="92"/>
    </location>
</feature>
<dbReference type="OrthoDB" id="72963at2"/>
<evidence type="ECO:0000313" key="4">
    <source>
        <dbReference type="EMBL" id="SDR87212.1"/>
    </source>
</evidence>
<accession>A0A1H1MKT8</accession>
<organism evidence="4 6">
    <name type="scientific">Parafannyhessea umbonata</name>
    <dbReference type="NCBI Taxonomy" id="604330"/>
    <lineage>
        <taxon>Bacteria</taxon>
        <taxon>Bacillati</taxon>
        <taxon>Actinomycetota</taxon>
        <taxon>Coriobacteriia</taxon>
        <taxon>Coriobacteriales</taxon>
        <taxon>Atopobiaceae</taxon>
        <taxon>Parafannyhessea</taxon>
    </lineage>
</organism>
<dbReference type="InterPro" id="IPR010718">
    <property type="entry name" value="DUF1294"/>
</dbReference>
<feature type="transmembrane region" description="Helical" evidence="1">
    <location>
        <begin position="12"/>
        <end position="29"/>
    </location>
</feature>
<keyword evidence="5" id="KW-1185">Reference proteome</keyword>
<proteinExistence type="predicted"/>